<protein>
    <submittedName>
        <fullName evidence="1">Uncharacterized protein</fullName>
    </submittedName>
</protein>
<reference evidence="2" key="1">
    <citation type="journal article" date="2019" name="Int. J. Syst. Evol. Microbiol.">
        <title>The Global Catalogue of Microorganisms (GCM) 10K type strain sequencing project: providing services to taxonomists for standard genome sequencing and annotation.</title>
        <authorList>
            <consortium name="The Broad Institute Genomics Platform"/>
            <consortium name="The Broad Institute Genome Sequencing Center for Infectious Disease"/>
            <person name="Wu L."/>
            <person name="Ma J."/>
        </authorList>
    </citation>
    <scope>NUCLEOTIDE SEQUENCE [LARGE SCALE GENOMIC DNA]</scope>
    <source>
        <strain evidence="2">NBRC 109019</strain>
    </source>
</reference>
<keyword evidence="2" id="KW-1185">Reference proteome</keyword>
<evidence type="ECO:0000313" key="1">
    <source>
        <dbReference type="EMBL" id="BDZ55191.1"/>
    </source>
</evidence>
<accession>A0ABM8H310</accession>
<evidence type="ECO:0000313" key="2">
    <source>
        <dbReference type="Proteomes" id="UP001321477"/>
    </source>
</evidence>
<gene>
    <name evidence="1" type="ORF">GCM10025870_22640</name>
</gene>
<dbReference type="EMBL" id="AP027734">
    <property type="protein sequence ID" value="BDZ55191.1"/>
    <property type="molecule type" value="Genomic_DNA"/>
</dbReference>
<dbReference type="RefSeq" id="WP_234659985.1">
    <property type="nucleotide sequence ID" value="NZ_AP027734.1"/>
</dbReference>
<organism evidence="1 2">
    <name type="scientific">Agromyces marinus</name>
    <dbReference type="NCBI Taxonomy" id="1389020"/>
    <lineage>
        <taxon>Bacteria</taxon>
        <taxon>Bacillati</taxon>
        <taxon>Actinomycetota</taxon>
        <taxon>Actinomycetes</taxon>
        <taxon>Micrococcales</taxon>
        <taxon>Microbacteriaceae</taxon>
        <taxon>Agromyces</taxon>
    </lineage>
</organism>
<name>A0ABM8H310_9MICO</name>
<proteinExistence type="predicted"/>
<sequence length="78" mass="8319">MPDSPNLTAADLRALARLCDATRVMTLSGRLDPAAVNTLRTRLMSVEPTDDGGADDLVVVARLDHLIDGLRAELGADY</sequence>
<dbReference type="Proteomes" id="UP001321477">
    <property type="component" value="Chromosome"/>
</dbReference>